<reference evidence="6" key="1">
    <citation type="journal article" date="2014" name="Front. Microbiol.">
        <title>High frequency of phylogenetically diverse reductive dehalogenase-homologous genes in deep subseafloor sedimentary metagenomes.</title>
        <authorList>
            <person name="Kawai M."/>
            <person name="Futagami T."/>
            <person name="Toyoda A."/>
            <person name="Takaki Y."/>
            <person name="Nishi S."/>
            <person name="Hori S."/>
            <person name="Arai W."/>
            <person name="Tsubouchi T."/>
            <person name="Morono Y."/>
            <person name="Uchiyama I."/>
            <person name="Ito T."/>
            <person name="Fujiyama A."/>
            <person name="Inagaki F."/>
            <person name="Takami H."/>
        </authorList>
    </citation>
    <scope>NUCLEOTIDE SEQUENCE</scope>
    <source>
        <strain evidence="6">Expedition CK06-06</strain>
    </source>
</reference>
<dbReference type="GO" id="GO:0046872">
    <property type="term" value="F:metal ion binding"/>
    <property type="evidence" value="ECO:0007669"/>
    <property type="project" value="UniProtKB-KW"/>
</dbReference>
<keyword evidence="2" id="KW-0479">Metal-binding</keyword>
<dbReference type="InterPro" id="IPR050157">
    <property type="entry name" value="PSI_iron-sulfur_center"/>
</dbReference>
<keyword evidence="4" id="KW-0411">Iron-sulfur</keyword>
<protein>
    <recommendedName>
        <fullName evidence="5">4Fe-4S ferredoxin-type domain-containing protein</fullName>
    </recommendedName>
</protein>
<evidence type="ECO:0000313" key="6">
    <source>
        <dbReference type="EMBL" id="GAH71672.1"/>
    </source>
</evidence>
<evidence type="ECO:0000259" key="5">
    <source>
        <dbReference type="PROSITE" id="PS51379"/>
    </source>
</evidence>
<dbReference type="GO" id="GO:0051539">
    <property type="term" value="F:4 iron, 4 sulfur cluster binding"/>
    <property type="evidence" value="ECO:0007669"/>
    <property type="project" value="UniProtKB-KW"/>
</dbReference>
<feature type="non-terminal residue" evidence="6">
    <location>
        <position position="1"/>
    </location>
</feature>
<dbReference type="PANTHER" id="PTHR24960">
    <property type="entry name" value="PHOTOSYSTEM I IRON-SULFUR CENTER-RELATED"/>
    <property type="match status" value="1"/>
</dbReference>
<comment type="caution">
    <text evidence="6">The sequence shown here is derived from an EMBL/GenBank/DDBJ whole genome shotgun (WGS) entry which is preliminary data.</text>
</comment>
<gene>
    <name evidence="6" type="ORF">S03H2_41653</name>
</gene>
<accession>X1HQB1</accession>
<feature type="domain" description="4Fe-4S ferredoxin-type" evidence="5">
    <location>
        <begin position="49"/>
        <end position="74"/>
    </location>
</feature>
<evidence type="ECO:0000256" key="1">
    <source>
        <dbReference type="ARBA" id="ARBA00022485"/>
    </source>
</evidence>
<dbReference type="EMBL" id="BARU01025882">
    <property type="protein sequence ID" value="GAH71672.1"/>
    <property type="molecule type" value="Genomic_DNA"/>
</dbReference>
<dbReference type="PANTHER" id="PTHR24960:SF79">
    <property type="entry name" value="PHOTOSYSTEM I IRON-SULFUR CENTER"/>
    <property type="match status" value="1"/>
</dbReference>
<dbReference type="InterPro" id="IPR007160">
    <property type="entry name" value="DUF362"/>
</dbReference>
<sequence length="156" mass="17113">VGSAIFYADFIIVATHFTGHPLGGFGGAIKNLAMGGASIKGKFLQHSELIPRVEEALCKLCGVCIENCGFDAIKKGKNSIYFIEENCKGCGECISTCKYGAISPKYPRESKKLQEKMVEYIMGIRNQKKGKIIYINFLIDISPGCDCCSYTLKFIC</sequence>
<evidence type="ECO:0000256" key="3">
    <source>
        <dbReference type="ARBA" id="ARBA00023004"/>
    </source>
</evidence>
<dbReference type="Pfam" id="PF04015">
    <property type="entry name" value="DUF362"/>
    <property type="match status" value="1"/>
</dbReference>
<dbReference type="SUPFAM" id="SSF54862">
    <property type="entry name" value="4Fe-4S ferredoxins"/>
    <property type="match status" value="1"/>
</dbReference>
<keyword evidence="1" id="KW-0004">4Fe-4S</keyword>
<dbReference type="AlphaFoldDB" id="X1HQB1"/>
<evidence type="ECO:0000256" key="4">
    <source>
        <dbReference type="ARBA" id="ARBA00023014"/>
    </source>
</evidence>
<name>X1HQB1_9ZZZZ</name>
<keyword evidence="3" id="KW-0408">Iron</keyword>
<dbReference type="PROSITE" id="PS51379">
    <property type="entry name" value="4FE4S_FER_2"/>
    <property type="match status" value="2"/>
</dbReference>
<organism evidence="6">
    <name type="scientific">marine sediment metagenome</name>
    <dbReference type="NCBI Taxonomy" id="412755"/>
    <lineage>
        <taxon>unclassified sequences</taxon>
        <taxon>metagenomes</taxon>
        <taxon>ecological metagenomes</taxon>
    </lineage>
</organism>
<evidence type="ECO:0000256" key="2">
    <source>
        <dbReference type="ARBA" id="ARBA00022723"/>
    </source>
</evidence>
<feature type="domain" description="4Fe-4S ferredoxin-type" evidence="5">
    <location>
        <begin position="78"/>
        <end position="107"/>
    </location>
</feature>
<dbReference type="InterPro" id="IPR017896">
    <property type="entry name" value="4Fe4S_Fe-S-bd"/>
</dbReference>
<proteinExistence type="predicted"/>
<dbReference type="Gene3D" id="3.30.70.20">
    <property type="match status" value="1"/>
</dbReference>